<proteinExistence type="predicted"/>
<gene>
    <name evidence="1" type="ORF">DICVIV_03354</name>
</gene>
<dbReference type="Proteomes" id="UP000053766">
    <property type="component" value="Unassembled WGS sequence"/>
</dbReference>
<dbReference type="AlphaFoldDB" id="A0A0D8Y3A3"/>
<dbReference type="InterPro" id="IPR012340">
    <property type="entry name" value="NA-bd_OB-fold"/>
</dbReference>
<dbReference type="EMBL" id="KN716204">
    <property type="protein sequence ID" value="KJH50504.1"/>
    <property type="molecule type" value="Genomic_DNA"/>
</dbReference>
<dbReference type="OrthoDB" id="1751331at2759"/>
<keyword evidence="2" id="KW-1185">Reference proteome</keyword>
<organism evidence="1 2">
    <name type="scientific">Dictyocaulus viviparus</name>
    <name type="common">Bovine lungworm</name>
    <dbReference type="NCBI Taxonomy" id="29172"/>
    <lineage>
        <taxon>Eukaryota</taxon>
        <taxon>Metazoa</taxon>
        <taxon>Ecdysozoa</taxon>
        <taxon>Nematoda</taxon>
        <taxon>Chromadorea</taxon>
        <taxon>Rhabditida</taxon>
        <taxon>Rhabditina</taxon>
        <taxon>Rhabditomorpha</taxon>
        <taxon>Strongyloidea</taxon>
        <taxon>Metastrongylidae</taxon>
        <taxon>Dictyocaulus</taxon>
    </lineage>
</organism>
<accession>A0A0D8Y3A3</accession>
<dbReference type="STRING" id="29172.A0A0D8Y3A3"/>
<name>A0A0D8Y3A3_DICVI</name>
<dbReference type="Gene3D" id="2.40.50.140">
    <property type="entry name" value="Nucleic acid-binding proteins"/>
    <property type="match status" value="1"/>
</dbReference>
<evidence type="ECO:0000313" key="2">
    <source>
        <dbReference type="Proteomes" id="UP000053766"/>
    </source>
</evidence>
<evidence type="ECO:0000313" key="1">
    <source>
        <dbReference type="EMBL" id="KJH50504.1"/>
    </source>
</evidence>
<protein>
    <submittedName>
        <fullName evidence="1">Uncharacterized protein</fullName>
    </submittedName>
</protein>
<reference evidence="1 2" key="1">
    <citation type="submission" date="2013-11" db="EMBL/GenBank/DDBJ databases">
        <title>Draft genome of the bovine lungworm Dictyocaulus viviparus.</title>
        <authorList>
            <person name="Mitreva M."/>
        </authorList>
    </citation>
    <scope>NUCLEOTIDE SEQUENCE [LARGE SCALE GENOMIC DNA]</scope>
    <source>
        <strain evidence="1 2">HannoverDv2000</strain>
    </source>
</reference>
<reference evidence="2" key="2">
    <citation type="journal article" date="2016" name="Sci. Rep.">
        <title>Dictyocaulus viviparus genome, variome and transcriptome elucidate lungworm biology and support future intervention.</title>
        <authorList>
            <person name="McNulty S.N."/>
            <person name="Strube C."/>
            <person name="Rosa B.A."/>
            <person name="Martin J.C."/>
            <person name="Tyagi R."/>
            <person name="Choi Y.J."/>
            <person name="Wang Q."/>
            <person name="Hallsworth Pepin K."/>
            <person name="Zhang X."/>
            <person name="Ozersky P."/>
            <person name="Wilson R.K."/>
            <person name="Sternberg P.W."/>
            <person name="Gasser R.B."/>
            <person name="Mitreva M."/>
        </authorList>
    </citation>
    <scope>NUCLEOTIDE SEQUENCE [LARGE SCALE GENOMIC DNA]</scope>
    <source>
        <strain evidence="2">HannoverDv2000</strain>
    </source>
</reference>
<sequence>MLEDGNTLLLRHSQDSSSCVRKRPAEEIDSGYLSICTNLFLPSIIPCVTFEGNSHSAFNFLGFHTAGLKREIKVSEEALKQARTCLSSALEADSDERRKIAVSVSDAENRDPSEPYMMCTTSGIKTVPNSLTRSAFQSAFVSPVIRNSTRLVYMKPAPTISGTDVVCLTNRYSKDCCTSSMSPNASIQLISNDKNAVARKEVRVLLRTRPLVSPVSVTCELVDHLQLVSLIFEVPGEYHLSFTAILLPSDFLAIIVGNTASYPNSVHGTQLLKVADRYGESITIEVLSRSISSDITPGVVISIDDALLKCTEEEMRLIVNETSFVELEPSDPEAECLHRLFSTGLFDNDVSEDAFTFDHSKLRVIGRLSEYPGEVSSIMARICTIDSESIVYLGKARYFYSLSVSSKPPPYMETTILPLARSALIFQMELADFSGIIAVKVTDNAAEKLIGKPAGGMVKLEKAIIQKRLSSLYFRPMLFRISEKESMWIVDAWKQLDICKFVPFLRNVAKQKGYK</sequence>
<dbReference type="SUPFAM" id="SSF50249">
    <property type="entry name" value="Nucleic acid-binding proteins"/>
    <property type="match status" value="1"/>
</dbReference>